<evidence type="ECO:0000313" key="4">
    <source>
        <dbReference type="Proteomes" id="UP000235388"/>
    </source>
</evidence>
<sequence>MASKHWLGTAGRRSYWTATTFRSPSPLKLAGALQETVASLAGSERTAPRILLFTISKRIPSALLAGLVESIQRLPPAVQPIGCLTQDPSPSLYSASVAQWAGEPARIVPFTSTISSRPSVAVGREIIPNGSIEKTDSAAKYLGLAHHLSAESTDSDQLPEELRRISPSSIDSLIFFSAPAPQPFLNTLQRHLPAAKLMGLVGSSTAFETGRPSTLFRSHSILGHHGAVGITLLKTPYTSANSPLVSYSNLKTLGAPMRITEAQGNIILSLDSKRATRHLLDVINKSDGINESAKSTELIMSKEKEFYLGFLDDKNLVVEVCRIIGGSTSRGTMALDREKEIQGGQLVQFIHSSEPGGNAIQTGEQRPDPSHTGLSQASRTAMVEFSCSDLDHLSHAQPHESEEDQDTSEVERMEGLFYGSSEAGFVPRHQTIVNLGGSSAQYML</sequence>
<name>A0A2N5VMH3_9BASI</name>
<evidence type="ECO:0000313" key="3">
    <source>
        <dbReference type="EMBL" id="PLW51181.1"/>
    </source>
</evidence>
<feature type="region of interest" description="Disordered" evidence="1">
    <location>
        <begin position="353"/>
        <end position="377"/>
    </location>
</feature>
<dbReference type="EMBL" id="PGCJ01000086">
    <property type="protein sequence ID" value="PLW51181.1"/>
    <property type="molecule type" value="Genomic_DNA"/>
</dbReference>
<reference evidence="3 4" key="1">
    <citation type="submission" date="2017-11" db="EMBL/GenBank/DDBJ databases">
        <title>De novo assembly and phasing of dikaryotic genomes from two isolates of Puccinia coronata f. sp. avenae, the causal agent of oat crown rust.</title>
        <authorList>
            <person name="Miller M.E."/>
            <person name="Zhang Y."/>
            <person name="Omidvar V."/>
            <person name="Sperschneider J."/>
            <person name="Schwessinger B."/>
            <person name="Raley C."/>
            <person name="Palmer J.M."/>
            <person name="Garnica D."/>
            <person name="Upadhyaya N."/>
            <person name="Rathjen J."/>
            <person name="Taylor J.M."/>
            <person name="Park R.F."/>
            <person name="Dodds P.N."/>
            <person name="Hirsch C.D."/>
            <person name="Kianian S.F."/>
            <person name="Figueroa M."/>
        </authorList>
    </citation>
    <scope>NUCLEOTIDE SEQUENCE [LARGE SCALE GENOMIC DNA]</scope>
    <source>
        <strain evidence="3">12NC29</strain>
    </source>
</reference>
<comment type="caution">
    <text evidence="3">The sequence shown here is derived from an EMBL/GenBank/DDBJ whole genome shotgun (WGS) entry which is preliminary data.</text>
</comment>
<dbReference type="Pfam" id="PF08495">
    <property type="entry name" value="FIST"/>
    <property type="match status" value="1"/>
</dbReference>
<keyword evidence="4" id="KW-1185">Reference proteome</keyword>
<evidence type="ECO:0000259" key="2">
    <source>
        <dbReference type="Pfam" id="PF08495"/>
    </source>
</evidence>
<dbReference type="InterPro" id="IPR013702">
    <property type="entry name" value="FIST_domain_N"/>
</dbReference>
<protein>
    <recommendedName>
        <fullName evidence="2">FIST domain-containing protein</fullName>
    </recommendedName>
</protein>
<proteinExistence type="predicted"/>
<feature type="domain" description="FIST" evidence="2">
    <location>
        <begin position="66"/>
        <end position="273"/>
    </location>
</feature>
<evidence type="ECO:0000256" key="1">
    <source>
        <dbReference type="SAM" id="MobiDB-lite"/>
    </source>
</evidence>
<dbReference type="OrthoDB" id="10251508at2759"/>
<gene>
    <name evidence="3" type="ORF">PCANC_11421</name>
</gene>
<dbReference type="AlphaFoldDB" id="A0A2N5VMH3"/>
<organism evidence="3 4">
    <name type="scientific">Puccinia coronata f. sp. avenae</name>
    <dbReference type="NCBI Taxonomy" id="200324"/>
    <lineage>
        <taxon>Eukaryota</taxon>
        <taxon>Fungi</taxon>
        <taxon>Dikarya</taxon>
        <taxon>Basidiomycota</taxon>
        <taxon>Pucciniomycotina</taxon>
        <taxon>Pucciniomycetes</taxon>
        <taxon>Pucciniales</taxon>
        <taxon>Pucciniaceae</taxon>
        <taxon>Puccinia</taxon>
    </lineage>
</organism>
<dbReference type="Proteomes" id="UP000235388">
    <property type="component" value="Unassembled WGS sequence"/>
</dbReference>
<accession>A0A2N5VMH3</accession>